<dbReference type="AlphaFoldDB" id="A0A931C9K1"/>
<dbReference type="InterPro" id="IPR011990">
    <property type="entry name" value="TPR-like_helical_dom_sf"/>
</dbReference>
<name>A0A931C9K1_9ACTN</name>
<reference evidence="1" key="1">
    <citation type="submission" date="2020-11" db="EMBL/GenBank/DDBJ databases">
        <title>Isolation and identification of active actinomycetes.</title>
        <authorList>
            <person name="Sun X."/>
        </authorList>
    </citation>
    <scope>NUCLEOTIDE SEQUENCE</scope>
    <source>
        <strain evidence="1">NEAU-A11</strain>
    </source>
</reference>
<dbReference type="SUPFAM" id="SSF48452">
    <property type="entry name" value="TPR-like"/>
    <property type="match status" value="1"/>
</dbReference>
<dbReference type="EMBL" id="JADQTO010000005">
    <property type="protein sequence ID" value="MBG0562556.1"/>
    <property type="molecule type" value="Genomic_DNA"/>
</dbReference>
<evidence type="ECO:0000313" key="1">
    <source>
        <dbReference type="EMBL" id="MBG0562556.1"/>
    </source>
</evidence>
<proteinExistence type="predicted"/>
<keyword evidence="2" id="KW-1185">Reference proteome</keyword>
<gene>
    <name evidence="1" type="ORF">I4J89_13910</name>
</gene>
<dbReference type="RefSeq" id="WP_196414319.1">
    <property type="nucleotide sequence ID" value="NZ_JADQTO010000005.1"/>
</dbReference>
<evidence type="ECO:0000313" key="2">
    <source>
        <dbReference type="Proteomes" id="UP000598146"/>
    </source>
</evidence>
<organism evidence="1 2">
    <name type="scientific">Actinoplanes aureus</name>
    <dbReference type="NCBI Taxonomy" id="2792083"/>
    <lineage>
        <taxon>Bacteria</taxon>
        <taxon>Bacillati</taxon>
        <taxon>Actinomycetota</taxon>
        <taxon>Actinomycetes</taxon>
        <taxon>Micromonosporales</taxon>
        <taxon>Micromonosporaceae</taxon>
        <taxon>Actinoplanes</taxon>
    </lineage>
</organism>
<sequence length="201" mass="22059">MTRPYPPNSAWSQAAQCYEQAGQYGNAGRCYANAGNFSLAARAYRADGNLRAAARMENEAGRHTFAAWTYVHELGDLDAARMSLRLPDTRRDWTEDGSTIDLRRRLVETRCALAEDAPADIVLPVLTDVQNHLVAMAALVVRVAALQDWAIAVAEAAKRFDQVALTFAAAVRGGDPAAAERWRRWALDRYGQTIVIPRAAG</sequence>
<comment type="caution">
    <text evidence="1">The sequence shown here is derived from an EMBL/GenBank/DDBJ whole genome shotgun (WGS) entry which is preliminary data.</text>
</comment>
<protein>
    <submittedName>
        <fullName evidence="1">Uncharacterized protein</fullName>
    </submittedName>
</protein>
<accession>A0A931C9K1</accession>
<dbReference type="Proteomes" id="UP000598146">
    <property type="component" value="Unassembled WGS sequence"/>
</dbReference>